<gene>
    <name evidence="1" type="ORF">BDP81DRAFT_279256</name>
</gene>
<comment type="caution">
    <text evidence="1">The sequence shown here is derived from an EMBL/GenBank/DDBJ whole genome shotgun (WGS) entry which is preliminary data.</text>
</comment>
<keyword evidence="2" id="KW-1185">Reference proteome</keyword>
<evidence type="ECO:0000313" key="1">
    <source>
        <dbReference type="EMBL" id="KAK1623312.1"/>
    </source>
</evidence>
<evidence type="ECO:0000313" key="2">
    <source>
        <dbReference type="Proteomes" id="UP001243989"/>
    </source>
</evidence>
<feature type="non-terminal residue" evidence="1">
    <location>
        <position position="1"/>
    </location>
</feature>
<dbReference type="AlphaFoldDB" id="A0AAJ0EB44"/>
<organism evidence="1 2">
    <name type="scientific">Colletotrichum phormii</name>
    <dbReference type="NCBI Taxonomy" id="359342"/>
    <lineage>
        <taxon>Eukaryota</taxon>
        <taxon>Fungi</taxon>
        <taxon>Dikarya</taxon>
        <taxon>Ascomycota</taxon>
        <taxon>Pezizomycotina</taxon>
        <taxon>Sordariomycetes</taxon>
        <taxon>Hypocreomycetidae</taxon>
        <taxon>Glomerellales</taxon>
        <taxon>Glomerellaceae</taxon>
        <taxon>Colletotrichum</taxon>
        <taxon>Colletotrichum acutatum species complex</taxon>
    </lineage>
</organism>
<dbReference type="Proteomes" id="UP001243989">
    <property type="component" value="Unassembled WGS sequence"/>
</dbReference>
<dbReference type="EMBL" id="JAHMHQ010000030">
    <property type="protein sequence ID" value="KAK1623312.1"/>
    <property type="molecule type" value="Genomic_DNA"/>
</dbReference>
<feature type="non-terminal residue" evidence="1">
    <location>
        <position position="625"/>
    </location>
</feature>
<dbReference type="GeneID" id="85467853"/>
<protein>
    <recommendedName>
        <fullName evidence="3">C2H2-type domain-containing protein</fullName>
    </recommendedName>
</protein>
<evidence type="ECO:0008006" key="3">
    <source>
        <dbReference type="Google" id="ProtNLM"/>
    </source>
</evidence>
<accession>A0AAJ0EB44</accession>
<name>A0AAJ0EB44_9PEZI</name>
<dbReference type="RefSeq" id="XP_060439307.1">
    <property type="nucleotide sequence ID" value="XM_060582991.1"/>
</dbReference>
<proteinExistence type="predicted"/>
<reference evidence="1" key="1">
    <citation type="submission" date="2021-06" db="EMBL/GenBank/DDBJ databases">
        <title>Comparative genomics, transcriptomics and evolutionary studies reveal genomic signatures of adaptation to plant cell wall in hemibiotrophic fungi.</title>
        <authorList>
            <consortium name="DOE Joint Genome Institute"/>
            <person name="Baroncelli R."/>
            <person name="Diaz J.F."/>
            <person name="Benocci T."/>
            <person name="Peng M."/>
            <person name="Battaglia E."/>
            <person name="Haridas S."/>
            <person name="Andreopoulos W."/>
            <person name="Labutti K."/>
            <person name="Pangilinan J."/>
            <person name="Floch G.L."/>
            <person name="Makela M.R."/>
            <person name="Henrissat B."/>
            <person name="Grigoriev I.V."/>
            <person name="Crouch J.A."/>
            <person name="De Vries R.P."/>
            <person name="Sukno S.A."/>
            <person name="Thon M.R."/>
        </authorList>
    </citation>
    <scope>NUCLEOTIDE SEQUENCE</scope>
    <source>
        <strain evidence="1">CBS 102054</strain>
    </source>
</reference>
<sequence length="625" mass="71242">RSQQERAARDFALFSEEALPDRASVASKTADQRERVWAKWELWAKNVVNIDPNQTWLDFCLHCNTATTYIRMFLKAYVENSYELRVCLGPEENEWVRMVSTGVALMDVWKSLVGSADMKVLQKKRQEEPHNQAQWKLVFHEGRGQTSNPAYKVSLTRIAFHAVLLLSSIGGFRPGTLMQMPFSQISITVIPWPLLCIVSQVIVVALEKNALETPFSSMDEILCRPILEDVDYIPLRWKKDMENQTLFEITYPAFYDLWYQVLLVAGVREPPRPYSMRVGAGGRLHNENAPIYPKKEDIKSWEQRSDLRKLRIEYETLRRRTAADRPETKRVAAQIQSMRDKLEELTIDRDRKAYFERVDTLRASGMPIPGELSQSSESHRRRFHEASSQGAAAIGKFLCQKTPHKGRTADFVRMGLAYLSKLPASAQTIADRCLTASPEARLNVRSPPVPVERPLSDAGENEQTHSCMFGCGTYKSRPNLTRHTLNVHIAKGQFEQPFECPECARSGRSSEPINTPSAWSHHIAKDHGVSNAPYLPTYLSPIRRHTPKRREKAERLACLLCGLAVCVGNSYSRHTNRAHKHAGLFNKTFSCIICQQNEGRQFTVDGFESWTKHAWDCHGRDSQTG</sequence>